<dbReference type="GO" id="GO:0006367">
    <property type="term" value="P:transcription initiation at RNA polymerase II promoter"/>
    <property type="evidence" value="ECO:0007669"/>
    <property type="project" value="InterPro"/>
</dbReference>
<dbReference type="Proteomes" id="UP000277580">
    <property type="component" value="Unassembled WGS sequence"/>
</dbReference>
<dbReference type="EMBL" id="ML119118">
    <property type="protein sequence ID" value="RPB14337.1"/>
    <property type="molecule type" value="Genomic_DNA"/>
</dbReference>
<dbReference type="Gene3D" id="1.10.287.100">
    <property type="match status" value="1"/>
</dbReference>
<feature type="region of interest" description="Disordered" evidence="5">
    <location>
        <begin position="505"/>
        <end position="572"/>
    </location>
</feature>
<feature type="compositionally biased region" description="Low complexity" evidence="5">
    <location>
        <begin position="346"/>
        <end position="358"/>
    </location>
</feature>
<evidence type="ECO:0000256" key="2">
    <source>
        <dbReference type="ARBA" id="ARBA00010059"/>
    </source>
</evidence>
<proteinExistence type="inferred from homology"/>
<comment type="subcellular location">
    <subcellularLocation>
        <location evidence="1">Nucleus</location>
    </subcellularLocation>
</comment>
<name>A0A3N4KUY3_9PEZI</name>
<evidence type="ECO:0000256" key="1">
    <source>
        <dbReference type="ARBA" id="ARBA00004123"/>
    </source>
</evidence>
<dbReference type="InParanoid" id="A0A3N4KUY3"/>
<dbReference type="Gene3D" id="2.30.18.10">
    <property type="entry name" value="Transcription factor IIA (TFIIA), beta-barrel domain"/>
    <property type="match status" value="1"/>
</dbReference>
<dbReference type="OrthoDB" id="5412715at2759"/>
<dbReference type="SUPFAM" id="SSF47396">
    <property type="entry name" value="Transcription factor IIA (TFIIA), alpha-helical domain"/>
    <property type="match status" value="1"/>
</dbReference>
<feature type="region of interest" description="Disordered" evidence="5">
    <location>
        <begin position="59"/>
        <end position="105"/>
    </location>
</feature>
<dbReference type="AlphaFoldDB" id="A0A3N4KUY3"/>
<feature type="compositionally biased region" description="Acidic residues" evidence="5">
    <location>
        <begin position="517"/>
        <end position="541"/>
    </location>
</feature>
<dbReference type="STRING" id="1392247.A0A3N4KUY3"/>
<evidence type="ECO:0000313" key="6">
    <source>
        <dbReference type="EMBL" id="RPB14337.1"/>
    </source>
</evidence>
<keyword evidence="7" id="KW-1185">Reference proteome</keyword>
<feature type="compositionally biased region" description="Acidic residues" evidence="5">
    <location>
        <begin position="548"/>
        <end position="570"/>
    </location>
</feature>
<feature type="region of interest" description="Disordered" evidence="5">
    <location>
        <begin position="444"/>
        <end position="465"/>
    </location>
</feature>
<accession>A0A3N4KUY3</accession>
<dbReference type="SUPFAM" id="SSF50784">
    <property type="entry name" value="Transcription factor IIA (TFIIA), beta-barrel domain"/>
    <property type="match status" value="1"/>
</dbReference>
<reference evidence="6 7" key="1">
    <citation type="journal article" date="2018" name="Nat. Ecol. Evol.">
        <title>Pezizomycetes genomes reveal the molecular basis of ectomycorrhizal truffle lifestyle.</title>
        <authorList>
            <person name="Murat C."/>
            <person name="Payen T."/>
            <person name="Noel B."/>
            <person name="Kuo A."/>
            <person name="Morin E."/>
            <person name="Chen J."/>
            <person name="Kohler A."/>
            <person name="Krizsan K."/>
            <person name="Balestrini R."/>
            <person name="Da Silva C."/>
            <person name="Montanini B."/>
            <person name="Hainaut M."/>
            <person name="Levati E."/>
            <person name="Barry K.W."/>
            <person name="Belfiori B."/>
            <person name="Cichocki N."/>
            <person name="Clum A."/>
            <person name="Dockter R.B."/>
            <person name="Fauchery L."/>
            <person name="Guy J."/>
            <person name="Iotti M."/>
            <person name="Le Tacon F."/>
            <person name="Lindquist E.A."/>
            <person name="Lipzen A."/>
            <person name="Malagnac F."/>
            <person name="Mello A."/>
            <person name="Molinier V."/>
            <person name="Miyauchi S."/>
            <person name="Poulain J."/>
            <person name="Riccioni C."/>
            <person name="Rubini A."/>
            <person name="Sitrit Y."/>
            <person name="Splivallo R."/>
            <person name="Traeger S."/>
            <person name="Wang M."/>
            <person name="Zifcakova L."/>
            <person name="Wipf D."/>
            <person name="Zambonelli A."/>
            <person name="Paolocci F."/>
            <person name="Nowrousian M."/>
            <person name="Ottonello S."/>
            <person name="Baldrian P."/>
            <person name="Spatafora J.W."/>
            <person name="Henrissat B."/>
            <person name="Nagy L.G."/>
            <person name="Aury J.M."/>
            <person name="Wincker P."/>
            <person name="Grigoriev I.V."/>
            <person name="Bonfante P."/>
            <person name="Martin F.M."/>
        </authorList>
    </citation>
    <scope>NUCLEOTIDE SEQUENCE [LARGE SCALE GENOMIC DNA]</scope>
    <source>
        <strain evidence="6 7">CCBAS932</strain>
    </source>
</reference>
<evidence type="ECO:0000313" key="7">
    <source>
        <dbReference type="Proteomes" id="UP000277580"/>
    </source>
</evidence>
<dbReference type="Pfam" id="PF03153">
    <property type="entry name" value="TFIIA"/>
    <property type="match status" value="1"/>
</dbReference>
<dbReference type="PANTHER" id="PTHR12694:SF8">
    <property type="entry name" value="TRANSCRIPTION INITIATION FACTOR IIA SUBUNIT 1"/>
    <property type="match status" value="1"/>
</dbReference>
<feature type="compositionally biased region" description="Low complexity" evidence="5">
    <location>
        <begin position="60"/>
        <end position="72"/>
    </location>
</feature>
<dbReference type="PANTHER" id="PTHR12694">
    <property type="entry name" value="TRANSCRIPTION INITIATION FACTOR IIA SUBUNIT 1"/>
    <property type="match status" value="1"/>
</dbReference>
<sequence length="620" mass="68377">MAANQRATNAAELYPLVMADVIDAARTTFEDAGISVSLLAELESLWKQNLTEVGIGELFPWESQPPSTSSSPEPEPEPVQKRLGGPRRILRPPSPTPPVSTEMPPHPMLSVPTTAAKPELPPSFTSHILSTHTKSEIAHMEHMMRRSRQLADSNDPNEMDRMMASIRSQERLRLLRDAGEREDIERRERAEAARNYEARLRADRYLESRMPPTLKANAIDIARAAAAVSAASSICSRDSAAINRAESQSRTAAAIAARNNEARAIIRNHETRFAAATDSRGTYERRVIPPAMAAPIPPPTTGMEFTGFAETYRQRVASAQMQRKQIPPQLPLQGTTLIGGNNTRPAQAEQSQAQGASSMPVGISDDQWAFLNTIQKPMPPVQQLTDSASQQTGGIRLTAKGELYWDSTLPFQSYSSDASPTDSYIWNPATEVPTEVLAGAPTEAPTEIPTETPTEIPTETPTETPMAIPEVTDSNQPAPEWDINPELQALVDQVFPPHLAGEVFPPYLSQDFPQLDGNDDNDETELDENDDESRLDEDDEAIGPYGERDEDDESNDEEDDEDDDDEEDGENSVVCLYEVVKKSKVKRGGTIWKFLLRNGVYMAADGQEYPFSRGSTELVW</sequence>
<evidence type="ECO:0000256" key="5">
    <source>
        <dbReference type="SAM" id="MobiDB-lite"/>
    </source>
</evidence>
<protein>
    <recommendedName>
        <fullName evidence="8">Transcription factor IIA, alpha/beta subunit</fullName>
    </recommendedName>
</protein>
<organism evidence="6 7">
    <name type="scientific">Morchella conica CCBAS932</name>
    <dbReference type="NCBI Taxonomy" id="1392247"/>
    <lineage>
        <taxon>Eukaryota</taxon>
        <taxon>Fungi</taxon>
        <taxon>Dikarya</taxon>
        <taxon>Ascomycota</taxon>
        <taxon>Pezizomycotina</taxon>
        <taxon>Pezizomycetes</taxon>
        <taxon>Pezizales</taxon>
        <taxon>Morchellaceae</taxon>
        <taxon>Morchella</taxon>
    </lineage>
</organism>
<comment type="similarity">
    <text evidence="2">Belongs to the TFIIA subunit 1 family.</text>
</comment>
<dbReference type="GO" id="GO:0005672">
    <property type="term" value="C:transcription factor TFIIA complex"/>
    <property type="evidence" value="ECO:0007669"/>
    <property type="project" value="InterPro"/>
</dbReference>
<evidence type="ECO:0000256" key="4">
    <source>
        <dbReference type="ARBA" id="ARBA00023242"/>
    </source>
</evidence>
<keyword evidence="3" id="KW-0804">Transcription</keyword>
<dbReference type="InterPro" id="IPR004855">
    <property type="entry name" value="TFIIA_asu/bsu"/>
</dbReference>
<feature type="region of interest" description="Disordered" evidence="5">
    <location>
        <begin position="340"/>
        <end position="359"/>
    </location>
</feature>
<evidence type="ECO:0008006" key="8">
    <source>
        <dbReference type="Google" id="ProtNLM"/>
    </source>
</evidence>
<gene>
    <name evidence="6" type="ORF">P167DRAFT_583958</name>
</gene>
<evidence type="ECO:0000256" key="3">
    <source>
        <dbReference type="ARBA" id="ARBA00023163"/>
    </source>
</evidence>
<dbReference type="InterPro" id="IPR009088">
    <property type="entry name" value="TFIIA_b-brl"/>
</dbReference>
<dbReference type="SMART" id="SM01371">
    <property type="entry name" value="TFIIA"/>
    <property type="match status" value="1"/>
</dbReference>
<keyword evidence="4" id="KW-0539">Nucleus</keyword>